<dbReference type="SUPFAM" id="SSF51215">
    <property type="entry name" value="Regulatory protein AraC"/>
    <property type="match status" value="1"/>
</dbReference>
<organism evidence="2 3">
    <name type="scientific">Candidatus Pelethenecus faecipullorum</name>
    <dbReference type="NCBI Taxonomy" id="2840900"/>
    <lineage>
        <taxon>Bacteria</taxon>
        <taxon>Bacillati</taxon>
        <taxon>Mycoplasmatota</taxon>
        <taxon>Mollicutes</taxon>
        <taxon>Candidatus Pelethenecus</taxon>
    </lineage>
</organism>
<reference evidence="2" key="1">
    <citation type="submission" date="2020-10" db="EMBL/GenBank/DDBJ databases">
        <authorList>
            <person name="Gilroy R."/>
        </authorList>
    </citation>
    <scope>NUCLEOTIDE SEQUENCE</scope>
    <source>
        <strain evidence="2">ChiW17-6978</strain>
    </source>
</reference>
<dbReference type="Gene3D" id="2.60.120.10">
    <property type="entry name" value="Jelly Rolls"/>
    <property type="match status" value="1"/>
</dbReference>
<proteinExistence type="predicted"/>
<reference evidence="2" key="2">
    <citation type="journal article" date="2021" name="PeerJ">
        <title>Extensive microbial diversity within the chicken gut microbiome revealed by metagenomics and culture.</title>
        <authorList>
            <person name="Gilroy R."/>
            <person name="Ravi A."/>
            <person name="Getino M."/>
            <person name="Pursley I."/>
            <person name="Horton D.L."/>
            <person name="Alikhan N.F."/>
            <person name="Baker D."/>
            <person name="Gharbi K."/>
            <person name="Hall N."/>
            <person name="Watson M."/>
            <person name="Adriaenssens E.M."/>
            <person name="Foster-Nyarko E."/>
            <person name="Jarju S."/>
            <person name="Secka A."/>
            <person name="Antonio M."/>
            <person name="Oren A."/>
            <person name="Chaudhuri R.R."/>
            <person name="La Ragione R."/>
            <person name="Hildebrand F."/>
            <person name="Pallen M.J."/>
        </authorList>
    </citation>
    <scope>NUCLEOTIDE SEQUENCE</scope>
    <source>
        <strain evidence="2">ChiW17-6978</strain>
    </source>
</reference>
<dbReference type="InterPro" id="IPR014710">
    <property type="entry name" value="RmlC-like_jellyroll"/>
</dbReference>
<gene>
    <name evidence="2" type="ORF">IAD46_05150</name>
</gene>
<dbReference type="InterPro" id="IPR037923">
    <property type="entry name" value="HTH-like"/>
</dbReference>
<feature type="non-terminal residue" evidence="2">
    <location>
        <position position="166"/>
    </location>
</feature>
<evidence type="ECO:0000313" key="3">
    <source>
        <dbReference type="Proteomes" id="UP000886758"/>
    </source>
</evidence>
<dbReference type="EMBL" id="DVLF01000162">
    <property type="protein sequence ID" value="HIT50395.1"/>
    <property type="molecule type" value="Genomic_DNA"/>
</dbReference>
<evidence type="ECO:0000313" key="2">
    <source>
        <dbReference type="EMBL" id="HIT50395.1"/>
    </source>
</evidence>
<evidence type="ECO:0000256" key="1">
    <source>
        <dbReference type="ARBA" id="ARBA00023125"/>
    </source>
</evidence>
<protein>
    <recommendedName>
        <fullName evidence="4">Cupin domain-containing protein</fullName>
    </recommendedName>
</protein>
<accession>A0A9D1GRF0</accession>
<keyword evidence="1" id="KW-0238">DNA-binding</keyword>
<name>A0A9D1GRF0_9MOLU</name>
<dbReference type="Proteomes" id="UP000886758">
    <property type="component" value="Unassembled WGS sequence"/>
</dbReference>
<sequence>MEHDLQFWMFYNSDRIGQDFYIEEFGYGVCIPKYLFAETRQNNLLQIVFNGKAHVSVGKMKPFTVSKGEAFYLPANIPHWYESDKDFPTERAWISWSGEYSPSLEKNLNVQENPYLIKIKDLNAVKKSFLSLKNSRDGTETSLLNVYSCFFRILSNCVKTSHRSDT</sequence>
<dbReference type="AlphaFoldDB" id="A0A9D1GRF0"/>
<dbReference type="GO" id="GO:0003677">
    <property type="term" value="F:DNA binding"/>
    <property type="evidence" value="ECO:0007669"/>
    <property type="project" value="UniProtKB-KW"/>
</dbReference>
<comment type="caution">
    <text evidence="2">The sequence shown here is derived from an EMBL/GenBank/DDBJ whole genome shotgun (WGS) entry which is preliminary data.</text>
</comment>
<evidence type="ECO:0008006" key="4">
    <source>
        <dbReference type="Google" id="ProtNLM"/>
    </source>
</evidence>